<sequence>MSTTPPPRRRRPLTALLAVVFLVVPLIELYVLIQVGQVIGGWPTIGLLLLSAVLGGWLVRREGRRAWTELSGALRSGRMPARELADAGLVLTGGLLMVAPGFVTDVVGLLLVLPVTRPVARRALTGFAVRRASAQVAGSGVPGFPGAGRPGTHHGPPPGGRRPAGGPDVVPGEVVDDPPRPRDDG</sequence>
<evidence type="ECO:0008006" key="5">
    <source>
        <dbReference type="Google" id="ProtNLM"/>
    </source>
</evidence>
<dbReference type="Pfam" id="PF04186">
    <property type="entry name" value="FxsA"/>
    <property type="match status" value="1"/>
</dbReference>
<gene>
    <name evidence="3" type="ORF">GCM10009737_07300</name>
</gene>
<feature type="transmembrane region" description="Helical" evidence="2">
    <location>
        <begin position="12"/>
        <end position="33"/>
    </location>
</feature>
<comment type="caution">
    <text evidence="3">The sequence shown here is derived from an EMBL/GenBank/DDBJ whole genome shotgun (WGS) entry which is preliminary data.</text>
</comment>
<evidence type="ECO:0000313" key="4">
    <source>
        <dbReference type="Proteomes" id="UP001501612"/>
    </source>
</evidence>
<keyword evidence="2" id="KW-0472">Membrane</keyword>
<dbReference type="NCBIfam" id="NF008528">
    <property type="entry name" value="PRK11463.1-2"/>
    <property type="match status" value="1"/>
</dbReference>
<feature type="region of interest" description="Disordered" evidence="1">
    <location>
        <begin position="137"/>
        <end position="185"/>
    </location>
</feature>
<keyword evidence="2" id="KW-0812">Transmembrane</keyword>
<reference evidence="4" key="1">
    <citation type="journal article" date="2019" name="Int. J. Syst. Evol. Microbiol.">
        <title>The Global Catalogue of Microorganisms (GCM) 10K type strain sequencing project: providing services to taxonomists for standard genome sequencing and annotation.</title>
        <authorList>
            <consortium name="The Broad Institute Genomics Platform"/>
            <consortium name="The Broad Institute Genome Sequencing Center for Infectious Disease"/>
            <person name="Wu L."/>
            <person name="Ma J."/>
        </authorList>
    </citation>
    <scope>NUCLEOTIDE SEQUENCE [LARGE SCALE GENOMIC DNA]</scope>
    <source>
        <strain evidence="4">JCM 14046</strain>
    </source>
</reference>
<dbReference type="PANTHER" id="PTHR35335:SF1">
    <property type="entry name" value="UPF0716 PROTEIN FXSA"/>
    <property type="match status" value="1"/>
</dbReference>
<name>A0ABP5ADR2_9ACTN</name>
<feature type="transmembrane region" description="Helical" evidence="2">
    <location>
        <begin position="39"/>
        <end position="59"/>
    </location>
</feature>
<evidence type="ECO:0000256" key="1">
    <source>
        <dbReference type="SAM" id="MobiDB-lite"/>
    </source>
</evidence>
<feature type="transmembrane region" description="Helical" evidence="2">
    <location>
        <begin position="88"/>
        <end position="113"/>
    </location>
</feature>
<proteinExistence type="predicted"/>
<dbReference type="EMBL" id="BAAAMY010000002">
    <property type="protein sequence ID" value="GAA1908781.1"/>
    <property type="molecule type" value="Genomic_DNA"/>
</dbReference>
<evidence type="ECO:0000313" key="3">
    <source>
        <dbReference type="EMBL" id="GAA1908781.1"/>
    </source>
</evidence>
<feature type="compositionally biased region" description="Gly residues" evidence="1">
    <location>
        <begin position="140"/>
        <end position="149"/>
    </location>
</feature>
<dbReference type="Proteomes" id="UP001501612">
    <property type="component" value="Unassembled WGS sequence"/>
</dbReference>
<feature type="compositionally biased region" description="Low complexity" evidence="1">
    <location>
        <begin position="164"/>
        <end position="173"/>
    </location>
</feature>
<organism evidence="3 4">
    <name type="scientific">Nocardioides lentus</name>
    <dbReference type="NCBI Taxonomy" id="338077"/>
    <lineage>
        <taxon>Bacteria</taxon>
        <taxon>Bacillati</taxon>
        <taxon>Actinomycetota</taxon>
        <taxon>Actinomycetes</taxon>
        <taxon>Propionibacteriales</taxon>
        <taxon>Nocardioidaceae</taxon>
        <taxon>Nocardioides</taxon>
    </lineage>
</organism>
<keyword evidence="2" id="KW-1133">Transmembrane helix</keyword>
<keyword evidence="4" id="KW-1185">Reference proteome</keyword>
<dbReference type="RefSeq" id="WP_344003890.1">
    <property type="nucleotide sequence ID" value="NZ_BAAAMY010000002.1"/>
</dbReference>
<dbReference type="PANTHER" id="PTHR35335">
    <property type="entry name" value="UPF0716 PROTEIN FXSA"/>
    <property type="match status" value="1"/>
</dbReference>
<protein>
    <recommendedName>
        <fullName evidence="5">FxsA family protein</fullName>
    </recommendedName>
</protein>
<dbReference type="InterPro" id="IPR007313">
    <property type="entry name" value="FxsA"/>
</dbReference>
<accession>A0ABP5ADR2</accession>
<evidence type="ECO:0000256" key="2">
    <source>
        <dbReference type="SAM" id="Phobius"/>
    </source>
</evidence>